<dbReference type="InterPro" id="IPR043131">
    <property type="entry name" value="BCAT-like_N"/>
</dbReference>
<evidence type="ECO:0000256" key="3">
    <source>
        <dbReference type="ARBA" id="ARBA00022898"/>
    </source>
</evidence>
<dbReference type="PANTHER" id="PTHR42743">
    <property type="entry name" value="AMINO-ACID AMINOTRANSFERASE"/>
    <property type="match status" value="1"/>
</dbReference>
<dbReference type="AlphaFoldDB" id="A0A2M7WTA6"/>
<dbReference type="GO" id="GO:0008652">
    <property type="term" value="P:amino acid biosynthetic process"/>
    <property type="evidence" value="ECO:0007669"/>
    <property type="project" value="UniProtKB-ARBA"/>
</dbReference>
<dbReference type="Gene3D" id="3.20.10.10">
    <property type="entry name" value="D-amino Acid Aminotransferase, subunit A, domain 2"/>
    <property type="match status" value="1"/>
</dbReference>
<name>A0A2M7WTA6_9BACT</name>
<dbReference type="Gene3D" id="3.30.470.10">
    <property type="match status" value="1"/>
</dbReference>
<sequence>MNQYCFLNGEIVPLAKAKVSVLDIGLLRGYGIYDGLSVINGKVLRFEDHWQRFERGAKALNLKIPVTKKVLEQKIIEITDKSGLSKRSNIRLILTGGETILGIEYDFDNPTFYAVAEKWNPLPDKCFQKGVKLVSFDYQRELPEIKTINYVTAVNLQNFRKENNALEILYTHNELVLECATSNIFIVKDGAIITPLENVLEGITSKIVQELVVPEYNLEKRDISKEELKSADEVFITSSFKDVVPVTTIDDYTVGNGEVGPVTKGIMDRFTKYIA</sequence>
<dbReference type="InterPro" id="IPR036038">
    <property type="entry name" value="Aminotransferase-like"/>
</dbReference>
<evidence type="ECO:0000313" key="4">
    <source>
        <dbReference type="EMBL" id="PJA33224.1"/>
    </source>
</evidence>
<proteinExistence type="inferred from homology"/>
<gene>
    <name evidence="4" type="ORF">CO185_00105</name>
</gene>
<dbReference type="GO" id="GO:0003824">
    <property type="term" value="F:catalytic activity"/>
    <property type="evidence" value="ECO:0007669"/>
    <property type="project" value="InterPro"/>
</dbReference>
<organism evidence="4 5">
    <name type="scientific">Candidatus Zambryskibacteria bacterium CG_4_9_14_3_um_filter_42_15</name>
    <dbReference type="NCBI Taxonomy" id="1975112"/>
    <lineage>
        <taxon>Bacteria</taxon>
        <taxon>Candidatus Zambryskiibacteriota</taxon>
    </lineage>
</organism>
<dbReference type="Proteomes" id="UP000230758">
    <property type="component" value="Unassembled WGS sequence"/>
</dbReference>
<evidence type="ECO:0008006" key="6">
    <source>
        <dbReference type="Google" id="ProtNLM"/>
    </source>
</evidence>
<dbReference type="FunFam" id="3.20.10.10:FF:000002">
    <property type="entry name" value="D-alanine aminotransferase"/>
    <property type="match status" value="1"/>
</dbReference>
<dbReference type="SUPFAM" id="SSF56752">
    <property type="entry name" value="D-aminoacid aminotransferase-like PLP-dependent enzymes"/>
    <property type="match status" value="1"/>
</dbReference>
<dbReference type="InterPro" id="IPR043132">
    <property type="entry name" value="BCAT-like_C"/>
</dbReference>
<dbReference type="EMBL" id="PFXF01000002">
    <property type="protein sequence ID" value="PJA33224.1"/>
    <property type="molecule type" value="Genomic_DNA"/>
</dbReference>
<dbReference type="PANTHER" id="PTHR42743:SF11">
    <property type="entry name" value="AMINODEOXYCHORISMATE LYASE"/>
    <property type="match status" value="1"/>
</dbReference>
<dbReference type="GO" id="GO:0046394">
    <property type="term" value="P:carboxylic acid biosynthetic process"/>
    <property type="evidence" value="ECO:0007669"/>
    <property type="project" value="UniProtKB-ARBA"/>
</dbReference>
<dbReference type="Pfam" id="PF01063">
    <property type="entry name" value="Aminotran_4"/>
    <property type="match status" value="1"/>
</dbReference>
<comment type="caution">
    <text evidence="4">The sequence shown here is derived from an EMBL/GenBank/DDBJ whole genome shotgun (WGS) entry which is preliminary data.</text>
</comment>
<evidence type="ECO:0000256" key="1">
    <source>
        <dbReference type="ARBA" id="ARBA00001933"/>
    </source>
</evidence>
<comment type="cofactor">
    <cofactor evidence="1">
        <name>pyridoxal 5'-phosphate</name>
        <dbReference type="ChEBI" id="CHEBI:597326"/>
    </cofactor>
</comment>
<evidence type="ECO:0000256" key="2">
    <source>
        <dbReference type="ARBA" id="ARBA00009320"/>
    </source>
</evidence>
<evidence type="ECO:0000313" key="5">
    <source>
        <dbReference type="Proteomes" id="UP000230758"/>
    </source>
</evidence>
<keyword evidence="3" id="KW-0663">Pyridoxal phosphate</keyword>
<protein>
    <recommendedName>
        <fullName evidence="6">Amino acid aminotransferase</fullName>
    </recommendedName>
</protein>
<accession>A0A2M7WTA6</accession>
<comment type="similarity">
    <text evidence="2">Belongs to the class-IV pyridoxal-phosphate-dependent aminotransferase family.</text>
</comment>
<dbReference type="InterPro" id="IPR001544">
    <property type="entry name" value="Aminotrans_IV"/>
</dbReference>
<dbReference type="InterPro" id="IPR050571">
    <property type="entry name" value="Class-IV_PLP-Dep_Aminotrnsfr"/>
</dbReference>
<reference evidence="5" key="1">
    <citation type="submission" date="2017-09" db="EMBL/GenBank/DDBJ databases">
        <title>Depth-based differentiation of microbial function through sediment-hosted aquifers and enrichment of novel symbionts in the deep terrestrial subsurface.</title>
        <authorList>
            <person name="Probst A.J."/>
            <person name="Ladd B."/>
            <person name="Jarett J.K."/>
            <person name="Geller-Mcgrath D.E."/>
            <person name="Sieber C.M.K."/>
            <person name="Emerson J.B."/>
            <person name="Anantharaman K."/>
            <person name="Thomas B.C."/>
            <person name="Malmstrom R."/>
            <person name="Stieglmeier M."/>
            <person name="Klingl A."/>
            <person name="Woyke T."/>
            <person name="Ryan C.M."/>
            <person name="Banfield J.F."/>
        </authorList>
    </citation>
    <scope>NUCLEOTIDE SEQUENCE [LARGE SCALE GENOMIC DNA]</scope>
</reference>